<accession>A0A8R1YYU1</accession>
<proteinExistence type="predicted"/>
<dbReference type="AlphaFoldDB" id="A0A2A6CMF3"/>
<reference evidence="2" key="1">
    <citation type="journal article" date="2008" name="Nat. Genet.">
        <title>The Pristionchus pacificus genome provides a unique perspective on nematode lifestyle and parasitism.</title>
        <authorList>
            <person name="Dieterich C."/>
            <person name="Clifton S.W."/>
            <person name="Schuster L.N."/>
            <person name="Chinwalla A."/>
            <person name="Delehaunty K."/>
            <person name="Dinkelacker I."/>
            <person name="Fulton L."/>
            <person name="Fulton R."/>
            <person name="Godfrey J."/>
            <person name="Minx P."/>
            <person name="Mitreva M."/>
            <person name="Roeseler W."/>
            <person name="Tian H."/>
            <person name="Witte H."/>
            <person name="Yang S.P."/>
            <person name="Wilson R.K."/>
            <person name="Sommer R.J."/>
        </authorList>
    </citation>
    <scope>NUCLEOTIDE SEQUENCE [LARGE SCALE GENOMIC DNA]</scope>
    <source>
        <strain evidence="2">PS312</strain>
    </source>
</reference>
<dbReference type="Pfam" id="PF10318">
    <property type="entry name" value="7TM_GPCR_Srh"/>
    <property type="match status" value="1"/>
</dbReference>
<gene>
    <name evidence="1" type="primary">WBGene00279672</name>
</gene>
<dbReference type="InterPro" id="IPR019422">
    <property type="entry name" value="7TM_GPCR_serpentine_rcpt_Srh"/>
</dbReference>
<organism evidence="1 2">
    <name type="scientific">Pristionchus pacificus</name>
    <name type="common">Parasitic nematode worm</name>
    <dbReference type="NCBI Taxonomy" id="54126"/>
    <lineage>
        <taxon>Eukaryota</taxon>
        <taxon>Metazoa</taxon>
        <taxon>Ecdysozoa</taxon>
        <taxon>Nematoda</taxon>
        <taxon>Chromadorea</taxon>
        <taxon>Rhabditida</taxon>
        <taxon>Rhabditina</taxon>
        <taxon>Diplogasteromorpha</taxon>
        <taxon>Diplogasteroidea</taxon>
        <taxon>Neodiplogasteridae</taxon>
        <taxon>Pristionchus</taxon>
    </lineage>
</organism>
<reference evidence="1" key="2">
    <citation type="submission" date="2022-06" db="UniProtKB">
        <authorList>
            <consortium name="EnsemblMetazoa"/>
        </authorList>
    </citation>
    <scope>IDENTIFICATION</scope>
    <source>
        <strain evidence="1">PS312</strain>
    </source>
</reference>
<dbReference type="Proteomes" id="UP000005239">
    <property type="component" value="Unassembled WGS sequence"/>
</dbReference>
<protein>
    <submittedName>
        <fullName evidence="1">G protein-coupled receptor</fullName>
    </submittedName>
</protein>
<dbReference type="PANTHER" id="PTHR22941">
    <property type="entry name" value="SERPENTINE RECEPTOR"/>
    <property type="match status" value="1"/>
</dbReference>
<name>A0A2A6CMF3_PRIPA</name>
<dbReference type="InterPro" id="IPR053220">
    <property type="entry name" value="Nematode_rcpt-like_serp_H"/>
</dbReference>
<sequence>MKTRETKIIGNTSAVNSLVIDIVSDFYVPIVISHKGIFYSNSMLSTAIPFWVYWCVGLMLAVELDLAYLLCVYYRRSLVLPHGRIFNYSGGRRAMLYTVLHIIVLSATCVALYFMHECAQAAEKSLPSDMQWMRKKEPHMIILPDTNLKNAYCVIVPVANGLVLATIIMLIEIVSEVRRGMYRASKATQRYQRLTVRSLILQGLLPTLGYIIPGTVHACLQFAPLFCEIGENFDSIATMISPMISVFVTKHTFINSLTILYCSASYQKKLRAMFHTFRITPTSGLLPTLGYIVPASLLACLLFDFDRIATIMPPMIFLIDTKHTFISSLTILYCSPLYRKKVITMLITSRSSPERMENSRKGSKIVLDMIRMNQESRFDDDSNKQLLTRRIQHRTELFNSEKHDNGLSFIINKLCCFFSKFSSAREKTMGTHFVYSTAQYEMSSE</sequence>
<keyword evidence="2" id="KW-1185">Reference proteome</keyword>
<dbReference type="PANTHER" id="PTHR22941:SF26">
    <property type="entry name" value="SERPENTINE RECEPTOR, CLASS H"/>
    <property type="match status" value="1"/>
</dbReference>
<evidence type="ECO:0000313" key="2">
    <source>
        <dbReference type="Proteomes" id="UP000005239"/>
    </source>
</evidence>
<evidence type="ECO:0000313" key="1">
    <source>
        <dbReference type="EnsemblMetazoa" id="PPA41303.1"/>
    </source>
</evidence>
<dbReference type="EnsemblMetazoa" id="PPA41303.1">
    <property type="protein sequence ID" value="PPA41303.1"/>
    <property type="gene ID" value="WBGene00279672"/>
</dbReference>
<accession>A0A2A6CMF3</accession>